<dbReference type="STRING" id="69332.A0A388KNB8"/>
<feature type="active site" description="Cysteine sulfenic acid (-SOH) intermediate; for peroxidase activity" evidence="8">
    <location>
        <position position="45"/>
    </location>
</feature>
<keyword evidence="1 7" id="KW-0575">Peroxidase</keyword>
<evidence type="ECO:0000259" key="9">
    <source>
        <dbReference type="PROSITE" id="PS51352"/>
    </source>
</evidence>
<dbReference type="InterPro" id="IPR045020">
    <property type="entry name" value="PRX_1cys"/>
</dbReference>
<sequence>MVVSLGDVIPDREVVTTHGKLKLHEYVGDGWLMLFSHPGDFTPVCTTELGKIAHMHREFEKRGVKLMGLSTDDVKQHEEWAKDVEAFGGSPVKYPIIADPDRTVGQELNMMDPDLKDDKGHPLASRALHIIGPDKRIRLSFLYPGKVGRNMDEVLRVIDALQLAENHRIATPVNWRPGDPVVISPSVSEEEAKQFPGYMVKTLPSGKMYMRMTSIS</sequence>
<evidence type="ECO:0000313" key="11">
    <source>
        <dbReference type="Proteomes" id="UP000265515"/>
    </source>
</evidence>
<reference evidence="10 11" key="1">
    <citation type="journal article" date="2018" name="Cell">
        <title>The Chara Genome: Secondary Complexity and Implications for Plant Terrestrialization.</title>
        <authorList>
            <person name="Nishiyama T."/>
            <person name="Sakayama H."/>
            <person name="Vries J.D."/>
            <person name="Buschmann H."/>
            <person name="Saint-Marcoux D."/>
            <person name="Ullrich K.K."/>
            <person name="Haas F.B."/>
            <person name="Vanderstraeten L."/>
            <person name="Becker D."/>
            <person name="Lang D."/>
            <person name="Vosolsobe S."/>
            <person name="Rombauts S."/>
            <person name="Wilhelmsson P.K.I."/>
            <person name="Janitza P."/>
            <person name="Kern R."/>
            <person name="Heyl A."/>
            <person name="Rumpler F."/>
            <person name="Villalobos L.I.A.C."/>
            <person name="Clay J.M."/>
            <person name="Skokan R."/>
            <person name="Toyoda A."/>
            <person name="Suzuki Y."/>
            <person name="Kagoshima H."/>
            <person name="Schijlen E."/>
            <person name="Tajeshwar N."/>
            <person name="Catarino B."/>
            <person name="Hetherington A.J."/>
            <person name="Saltykova A."/>
            <person name="Bonnot C."/>
            <person name="Breuninger H."/>
            <person name="Symeonidi A."/>
            <person name="Radhakrishnan G.V."/>
            <person name="Van Nieuwerburgh F."/>
            <person name="Deforce D."/>
            <person name="Chang C."/>
            <person name="Karol K.G."/>
            <person name="Hedrich R."/>
            <person name="Ulvskov P."/>
            <person name="Glockner G."/>
            <person name="Delwiche C.F."/>
            <person name="Petrasek J."/>
            <person name="Van de Peer Y."/>
            <person name="Friml J."/>
            <person name="Beilby M."/>
            <person name="Dolan L."/>
            <person name="Kohara Y."/>
            <person name="Sugano S."/>
            <person name="Fujiyama A."/>
            <person name="Delaux P.-M."/>
            <person name="Quint M."/>
            <person name="TheiBen G."/>
            <person name="Hagemann M."/>
            <person name="Harholt J."/>
            <person name="Dunand C."/>
            <person name="Zachgo S."/>
            <person name="Langdale J."/>
            <person name="Maumus F."/>
            <person name="Straeten D.V.D."/>
            <person name="Gould S.B."/>
            <person name="Rensing S.A."/>
        </authorList>
    </citation>
    <scope>NUCLEOTIDE SEQUENCE [LARGE SCALE GENOMIC DNA]</scope>
    <source>
        <strain evidence="10 11">S276</strain>
    </source>
</reference>
<dbReference type="InterPro" id="IPR019479">
    <property type="entry name" value="Peroxiredoxin_C"/>
</dbReference>
<dbReference type="PANTHER" id="PTHR43503:SF4">
    <property type="entry name" value="PEROXIREDOXIN-6"/>
    <property type="match status" value="1"/>
</dbReference>
<evidence type="ECO:0000256" key="1">
    <source>
        <dbReference type="ARBA" id="ARBA00022559"/>
    </source>
</evidence>
<comment type="function">
    <text evidence="7">Thiol-specific peroxidase that catalyzes the reduction of hydrogen peroxide and organic hydroperoxides to water and alcohols, respectively.</text>
</comment>
<dbReference type="AlphaFoldDB" id="A0A388KNB8"/>
<organism evidence="10 11">
    <name type="scientific">Chara braunii</name>
    <name type="common">Braun's stonewort</name>
    <dbReference type="NCBI Taxonomy" id="69332"/>
    <lineage>
        <taxon>Eukaryota</taxon>
        <taxon>Viridiplantae</taxon>
        <taxon>Streptophyta</taxon>
        <taxon>Charophyceae</taxon>
        <taxon>Charales</taxon>
        <taxon>Characeae</taxon>
        <taxon>Chara</taxon>
    </lineage>
</organism>
<evidence type="ECO:0000256" key="2">
    <source>
        <dbReference type="ARBA" id="ARBA00022862"/>
    </source>
</evidence>
<dbReference type="GO" id="GO:0005829">
    <property type="term" value="C:cytosol"/>
    <property type="evidence" value="ECO:0007669"/>
    <property type="project" value="TreeGrafter"/>
</dbReference>
<dbReference type="GO" id="GO:0045454">
    <property type="term" value="P:cell redox homeostasis"/>
    <property type="evidence" value="ECO:0007669"/>
    <property type="project" value="TreeGrafter"/>
</dbReference>
<dbReference type="PROSITE" id="PS51352">
    <property type="entry name" value="THIOREDOXIN_2"/>
    <property type="match status" value="1"/>
</dbReference>
<dbReference type="InterPro" id="IPR000866">
    <property type="entry name" value="AhpC/TSA"/>
</dbReference>
<dbReference type="InterPro" id="IPR024706">
    <property type="entry name" value="Peroxiredoxin_AhpC-typ"/>
</dbReference>
<dbReference type="SUPFAM" id="SSF52833">
    <property type="entry name" value="Thioredoxin-like"/>
    <property type="match status" value="1"/>
</dbReference>
<dbReference type="InterPro" id="IPR013766">
    <property type="entry name" value="Thioredoxin_domain"/>
</dbReference>
<dbReference type="OMA" id="HGPMNIP"/>
<dbReference type="Proteomes" id="UP000265515">
    <property type="component" value="Unassembled WGS sequence"/>
</dbReference>
<evidence type="ECO:0000256" key="5">
    <source>
        <dbReference type="ARBA" id="ARBA00025719"/>
    </source>
</evidence>
<dbReference type="PIRSF" id="PIRSF000239">
    <property type="entry name" value="AHPC"/>
    <property type="match status" value="1"/>
</dbReference>
<dbReference type="FunFam" id="3.40.30.10:FF:000011">
    <property type="entry name" value="Peroxiredoxin PRX1"/>
    <property type="match status" value="1"/>
</dbReference>
<dbReference type="InterPro" id="IPR036249">
    <property type="entry name" value="Thioredoxin-like_sf"/>
</dbReference>
<dbReference type="Pfam" id="PF10417">
    <property type="entry name" value="1-cysPrx_C"/>
    <property type="match status" value="1"/>
</dbReference>
<dbReference type="GO" id="GO:0005739">
    <property type="term" value="C:mitochondrion"/>
    <property type="evidence" value="ECO:0007669"/>
    <property type="project" value="TreeGrafter"/>
</dbReference>
<keyword evidence="11" id="KW-1185">Reference proteome</keyword>
<dbReference type="EC" id="1.11.1.24" evidence="7"/>
<evidence type="ECO:0000256" key="3">
    <source>
        <dbReference type="ARBA" id="ARBA00023002"/>
    </source>
</evidence>
<evidence type="ECO:0000256" key="6">
    <source>
        <dbReference type="ARBA" id="ARBA00049091"/>
    </source>
</evidence>
<accession>A0A388KNB8</accession>
<dbReference type="OrthoDB" id="2996783at2759"/>
<keyword evidence="4 7" id="KW-0676">Redox-active center</keyword>
<keyword evidence="2 7" id="KW-0049">Antioxidant</keyword>
<evidence type="ECO:0000256" key="8">
    <source>
        <dbReference type="PIRSR" id="PIRSR000239-1"/>
    </source>
</evidence>
<dbReference type="Gramene" id="GBG71531">
    <property type="protein sequence ID" value="GBG71531"/>
    <property type="gene ID" value="CBR_g8949"/>
</dbReference>
<proteinExistence type="inferred from homology"/>
<evidence type="ECO:0000256" key="7">
    <source>
        <dbReference type="PIRNR" id="PIRNR000239"/>
    </source>
</evidence>
<comment type="catalytic activity">
    <reaction evidence="6 7">
        <text>a hydroperoxide + [thioredoxin]-dithiol = an alcohol + [thioredoxin]-disulfide + H2O</text>
        <dbReference type="Rhea" id="RHEA:62620"/>
        <dbReference type="Rhea" id="RHEA-COMP:10698"/>
        <dbReference type="Rhea" id="RHEA-COMP:10700"/>
        <dbReference type="ChEBI" id="CHEBI:15377"/>
        <dbReference type="ChEBI" id="CHEBI:29950"/>
        <dbReference type="ChEBI" id="CHEBI:30879"/>
        <dbReference type="ChEBI" id="CHEBI:35924"/>
        <dbReference type="ChEBI" id="CHEBI:50058"/>
        <dbReference type="EC" id="1.11.1.24"/>
    </reaction>
</comment>
<dbReference type="EMBL" id="BFEA01000148">
    <property type="protein sequence ID" value="GBG71531.1"/>
    <property type="molecule type" value="Genomic_DNA"/>
</dbReference>
<gene>
    <name evidence="10" type="ORF">CBR_g8949</name>
</gene>
<keyword evidence="3 7" id="KW-0560">Oxidoreductase</keyword>
<dbReference type="Gene3D" id="3.40.30.10">
    <property type="entry name" value="Glutaredoxin"/>
    <property type="match status" value="1"/>
</dbReference>
<dbReference type="GO" id="GO:0140824">
    <property type="term" value="F:thioredoxin-dependent peroxiredoxin activity"/>
    <property type="evidence" value="ECO:0007669"/>
    <property type="project" value="UniProtKB-EC"/>
</dbReference>
<name>A0A388KNB8_CHABU</name>
<dbReference type="FunFam" id="3.30.1020.10:FF:000001">
    <property type="entry name" value="1-Cys peroxiredoxin"/>
    <property type="match status" value="1"/>
</dbReference>
<dbReference type="Gene3D" id="3.30.1020.10">
    <property type="entry name" value="Antioxidant, Horf6, Chain A, domain2"/>
    <property type="match status" value="1"/>
</dbReference>
<dbReference type="PANTHER" id="PTHR43503">
    <property type="entry name" value="MCG48959-RELATED"/>
    <property type="match status" value="1"/>
</dbReference>
<dbReference type="CDD" id="cd03016">
    <property type="entry name" value="PRX_1cys"/>
    <property type="match status" value="1"/>
</dbReference>
<comment type="caution">
    <text evidence="10">The sequence shown here is derived from an EMBL/GenBank/DDBJ whole genome shotgun (WGS) entry which is preliminary data.</text>
</comment>
<evidence type="ECO:0000313" key="10">
    <source>
        <dbReference type="EMBL" id="GBG71531.1"/>
    </source>
</evidence>
<evidence type="ECO:0000256" key="4">
    <source>
        <dbReference type="ARBA" id="ARBA00023284"/>
    </source>
</evidence>
<protein>
    <recommendedName>
        <fullName evidence="7">Peroxiredoxin</fullName>
        <ecNumber evidence="7">1.11.1.24</ecNumber>
    </recommendedName>
</protein>
<dbReference type="Pfam" id="PF00578">
    <property type="entry name" value="AhpC-TSA"/>
    <property type="match status" value="1"/>
</dbReference>
<comment type="similarity">
    <text evidence="5">Belongs to the peroxiredoxin family. Prx6 subfamily.</text>
</comment>
<feature type="domain" description="Thioredoxin" evidence="9">
    <location>
        <begin position="3"/>
        <end position="163"/>
    </location>
</feature>